<dbReference type="AlphaFoldDB" id="A0A0B6ZTL0"/>
<dbReference type="EMBL" id="HACG01024837">
    <property type="protein sequence ID" value="CEK71702.1"/>
    <property type="molecule type" value="Transcribed_RNA"/>
</dbReference>
<evidence type="ECO:0000313" key="1">
    <source>
        <dbReference type="EMBL" id="CEK71702.1"/>
    </source>
</evidence>
<gene>
    <name evidence="1" type="primary">ORF79479</name>
</gene>
<organism evidence="1">
    <name type="scientific">Arion vulgaris</name>
    <dbReference type="NCBI Taxonomy" id="1028688"/>
    <lineage>
        <taxon>Eukaryota</taxon>
        <taxon>Metazoa</taxon>
        <taxon>Spiralia</taxon>
        <taxon>Lophotrochozoa</taxon>
        <taxon>Mollusca</taxon>
        <taxon>Gastropoda</taxon>
        <taxon>Heterobranchia</taxon>
        <taxon>Euthyneura</taxon>
        <taxon>Panpulmonata</taxon>
        <taxon>Eupulmonata</taxon>
        <taxon>Stylommatophora</taxon>
        <taxon>Helicina</taxon>
        <taxon>Arionoidea</taxon>
        <taxon>Arionidae</taxon>
        <taxon>Arion</taxon>
    </lineage>
</organism>
<proteinExistence type="predicted"/>
<feature type="non-terminal residue" evidence="1">
    <location>
        <position position="49"/>
    </location>
</feature>
<accession>A0A0B6ZTL0</accession>
<sequence length="49" mass="5731">MFCTLISRTKQMMFTIVMFEVLFASQVEFTRNVLSFTREIFKLGRGSTS</sequence>
<reference evidence="1" key="1">
    <citation type="submission" date="2014-12" db="EMBL/GenBank/DDBJ databases">
        <title>Insight into the proteome of Arion vulgaris.</title>
        <authorList>
            <person name="Aradska J."/>
            <person name="Bulat T."/>
            <person name="Smidak R."/>
            <person name="Sarate P."/>
            <person name="Gangsoo J."/>
            <person name="Sialana F."/>
            <person name="Bilban M."/>
            <person name="Lubec G."/>
        </authorList>
    </citation>
    <scope>NUCLEOTIDE SEQUENCE</scope>
    <source>
        <tissue evidence="1">Skin</tissue>
    </source>
</reference>
<protein>
    <submittedName>
        <fullName evidence="1">Uncharacterized protein</fullName>
    </submittedName>
</protein>
<name>A0A0B6ZTL0_9EUPU</name>